<name>A0ABN3CYM1_9ACTN</name>
<sequence>MTDTVCEAEGMFRHGLRRRRSGDQPFHYRPSRRKWWWQRAEPFDDREDDPAARGEEQLWRVAWWGDGWGVWPGDADPTTTPPTYATRNITRANSDAAGGWALGVVPSHPRIRIKCSHGGDPSAPFM</sequence>
<comment type="caution">
    <text evidence="1">The sequence shown here is derived from an EMBL/GenBank/DDBJ whole genome shotgun (WGS) entry which is preliminary data.</text>
</comment>
<dbReference type="Proteomes" id="UP001499843">
    <property type="component" value="Unassembled WGS sequence"/>
</dbReference>
<evidence type="ECO:0000313" key="1">
    <source>
        <dbReference type="EMBL" id="GAA2214360.1"/>
    </source>
</evidence>
<proteinExistence type="predicted"/>
<accession>A0ABN3CYM1</accession>
<protein>
    <submittedName>
        <fullName evidence="1">Uncharacterized protein</fullName>
    </submittedName>
</protein>
<evidence type="ECO:0000313" key="2">
    <source>
        <dbReference type="Proteomes" id="UP001499843"/>
    </source>
</evidence>
<gene>
    <name evidence="1" type="ORF">GCM10009850_098250</name>
</gene>
<reference evidence="1 2" key="1">
    <citation type="journal article" date="2019" name="Int. J. Syst. Evol. Microbiol.">
        <title>The Global Catalogue of Microorganisms (GCM) 10K type strain sequencing project: providing services to taxonomists for standard genome sequencing and annotation.</title>
        <authorList>
            <consortium name="The Broad Institute Genomics Platform"/>
            <consortium name="The Broad Institute Genome Sequencing Center for Infectious Disease"/>
            <person name="Wu L."/>
            <person name="Ma J."/>
        </authorList>
    </citation>
    <scope>NUCLEOTIDE SEQUENCE [LARGE SCALE GENOMIC DNA]</scope>
    <source>
        <strain evidence="1 2">JCM 16114</strain>
    </source>
</reference>
<keyword evidence="2" id="KW-1185">Reference proteome</keyword>
<organism evidence="1 2">
    <name type="scientific">Nonomuraea monospora</name>
    <dbReference type="NCBI Taxonomy" id="568818"/>
    <lineage>
        <taxon>Bacteria</taxon>
        <taxon>Bacillati</taxon>
        <taxon>Actinomycetota</taxon>
        <taxon>Actinomycetes</taxon>
        <taxon>Streptosporangiales</taxon>
        <taxon>Streptosporangiaceae</taxon>
        <taxon>Nonomuraea</taxon>
    </lineage>
</organism>
<dbReference type="EMBL" id="BAAAQX010000040">
    <property type="protein sequence ID" value="GAA2214360.1"/>
    <property type="molecule type" value="Genomic_DNA"/>
</dbReference>